<proteinExistence type="predicted"/>
<sequence>MHVGKDGGDASSKQAGRQAVILLLVCVWIVFVWMCCIISVFSDRHEDGSRVCTVAEAGSREVLRSGGRTVEGIREGRKGMLAMAMLPQHIYTERVRTDPILPLSNILYTRRLDTVVLSREDESSHGRDAINRIATPFPFPFPRQRPQSARAITPQDRDPNTTTPPATSSTSCPDTRLKKAATPPKPAIKQPLSSTRP</sequence>
<feature type="transmembrane region" description="Helical" evidence="2">
    <location>
        <begin position="20"/>
        <end position="41"/>
    </location>
</feature>
<dbReference type="Proteomes" id="UP000249789">
    <property type="component" value="Unassembled WGS sequence"/>
</dbReference>
<dbReference type="VEuPathDB" id="FungiDB:BO72DRAFT_460786"/>
<name>A0A8G1VWC0_9EURO</name>
<keyword evidence="2" id="KW-1133">Transmembrane helix</keyword>
<evidence type="ECO:0000313" key="3">
    <source>
        <dbReference type="EMBL" id="RAK75062.1"/>
    </source>
</evidence>
<dbReference type="AlphaFoldDB" id="A0A8G1VWC0"/>
<reference evidence="3 4" key="1">
    <citation type="submission" date="2018-02" db="EMBL/GenBank/DDBJ databases">
        <title>The genomes of Aspergillus section Nigri reveals drivers in fungal speciation.</title>
        <authorList>
            <consortium name="DOE Joint Genome Institute"/>
            <person name="Vesth T.C."/>
            <person name="Nybo J."/>
            <person name="Theobald S."/>
            <person name="Brandl J."/>
            <person name="Frisvad J.C."/>
            <person name="Nielsen K.F."/>
            <person name="Lyhne E.K."/>
            <person name="Kogle M.E."/>
            <person name="Kuo A."/>
            <person name="Riley R."/>
            <person name="Clum A."/>
            <person name="Nolan M."/>
            <person name="Lipzen A."/>
            <person name="Salamov A."/>
            <person name="Henrissat B."/>
            <person name="Wiebenga A."/>
            <person name="De vries R.P."/>
            <person name="Grigoriev I.V."/>
            <person name="Mortensen U.H."/>
            <person name="Andersen M.R."/>
            <person name="Baker S.E."/>
        </authorList>
    </citation>
    <scope>NUCLEOTIDE SEQUENCE [LARGE SCALE GENOMIC DNA]</scope>
    <source>
        <strain evidence="3 4">CBS 313.89</strain>
    </source>
</reference>
<evidence type="ECO:0000313" key="4">
    <source>
        <dbReference type="Proteomes" id="UP000249789"/>
    </source>
</evidence>
<accession>A0A8G1VWC0</accession>
<feature type="compositionally biased region" description="Low complexity" evidence="1">
    <location>
        <begin position="161"/>
        <end position="174"/>
    </location>
</feature>
<evidence type="ECO:0000256" key="1">
    <source>
        <dbReference type="SAM" id="MobiDB-lite"/>
    </source>
</evidence>
<feature type="region of interest" description="Disordered" evidence="1">
    <location>
        <begin position="120"/>
        <end position="197"/>
    </location>
</feature>
<protein>
    <submittedName>
        <fullName evidence="3">Uncharacterized protein</fullName>
    </submittedName>
</protein>
<keyword evidence="4" id="KW-1185">Reference proteome</keyword>
<feature type="compositionally biased region" description="Basic and acidic residues" evidence="1">
    <location>
        <begin position="120"/>
        <end position="130"/>
    </location>
</feature>
<dbReference type="RefSeq" id="XP_040799072.1">
    <property type="nucleotide sequence ID" value="XM_040946485.1"/>
</dbReference>
<evidence type="ECO:0000256" key="2">
    <source>
        <dbReference type="SAM" id="Phobius"/>
    </source>
</evidence>
<organism evidence="3 4">
    <name type="scientific">Aspergillus fijiensis CBS 313.89</name>
    <dbReference type="NCBI Taxonomy" id="1448319"/>
    <lineage>
        <taxon>Eukaryota</taxon>
        <taxon>Fungi</taxon>
        <taxon>Dikarya</taxon>
        <taxon>Ascomycota</taxon>
        <taxon>Pezizomycotina</taxon>
        <taxon>Eurotiomycetes</taxon>
        <taxon>Eurotiomycetidae</taxon>
        <taxon>Eurotiales</taxon>
        <taxon>Aspergillaceae</taxon>
        <taxon>Aspergillus</taxon>
    </lineage>
</organism>
<keyword evidence="2" id="KW-0472">Membrane</keyword>
<dbReference type="GeneID" id="63863818"/>
<gene>
    <name evidence="3" type="ORF">BO72DRAFT_460786</name>
</gene>
<dbReference type="EMBL" id="KZ824662">
    <property type="protein sequence ID" value="RAK75062.1"/>
    <property type="molecule type" value="Genomic_DNA"/>
</dbReference>
<keyword evidence="2" id="KW-0812">Transmembrane</keyword>